<gene>
    <name evidence="1" type="ORF">EVB00_02305</name>
</gene>
<dbReference type="EMBL" id="SHBM01000030">
    <property type="protein sequence ID" value="RZO17487.1"/>
    <property type="molecule type" value="Genomic_DNA"/>
</dbReference>
<evidence type="ECO:0000313" key="1">
    <source>
        <dbReference type="EMBL" id="RZO17487.1"/>
    </source>
</evidence>
<dbReference type="AlphaFoldDB" id="A0A520M8D8"/>
<sequence>MKISSQSFNLLIIIVIIFSNSSFGKEFNKLFEITTPVDNVSNIDNAINKSFDDLILRLIGTKNSKIIKSIAPSLKAKKDFLISYESINIDEVPYLVSRFNKDSLIQKLDNLNISVIGYDRPIVLLLIRVEDGYKDPYILNTSSNSDFDKEIKNLLKNTSNQRGIFFELPVFDLEDMAELSNITIFDSEEAIILPNYQYDFLIKFDISQTIINKWTLTGDIQSKEPNSLAATLQSFNKTLSYLSNDFLSSFKIPDQESSVKVVVHNINSYEDLSKLQDVLNRFLSIKKMSIKSYIDNSITYTFDIKGSLESFRKEINSNSLLQLIDIDENVTFISLSN</sequence>
<reference evidence="1 2" key="1">
    <citation type="submission" date="2019-02" db="EMBL/GenBank/DDBJ databases">
        <title>Prokaryotic population dynamics and viral predation in marine succession experiment using metagenomics: the confinement effect.</title>
        <authorList>
            <person name="Haro-Moreno J.M."/>
            <person name="Rodriguez-Valera F."/>
            <person name="Lopez-Perez M."/>
        </authorList>
    </citation>
    <scope>NUCLEOTIDE SEQUENCE [LARGE SCALE GENOMIC DNA]</scope>
    <source>
        <strain evidence="1">MED-G167</strain>
    </source>
</reference>
<comment type="caution">
    <text evidence="1">The sequence shown here is derived from an EMBL/GenBank/DDBJ whole genome shotgun (WGS) entry which is preliminary data.</text>
</comment>
<dbReference type="Proteomes" id="UP000318359">
    <property type="component" value="Unassembled WGS sequence"/>
</dbReference>
<proteinExistence type="predicted"/>
<dbReference type="InterPro" id="IPR018642">
    <property type="entry name" value="DUF2066"/>
</dbReference>
<evidence type="ECO:0000313" key="2">
    <source>
        <dbReference type="Proteomes" id="UP000318359"/>
    </source>
</evidence>
<organism evidence="1 2">
    <name type="scientific">SAR86 cluster bacterium</name>
    <dbReference type="NCBI Taxonomy" id="2030880"/>
    <lineage>
        <taxon>Bacteria</taxon>
        <taxon>Pseudomonadati</taxon>
        <taxon>Pseudomonadota</taxon>
        <taxon>Gammaproteobacteria</taxon>
        <taxon>SAR86 cluster</taxon>
    </lineage>
</organism>
<dbReference type="Pfam" id="PF09839">
    <property type="entry name" value="DUF2066"/>
    <property type="match status" value="1"/>
</dbReference>
<accession>A0A520M8D8</accession>
<protein>
    <submittedName>
        <fullName evidence="1">DUF2066 domain-containing protein</fullName>
    </submittedName>
</protein>
<name>A0A520M8D8_9GAMM</name>